<evidence type="ECO:0000313" key="7">
    <source>
        <dbReference type="Proteomes" id="UP001152888"/>
    </source>
</evidence>
<keyword evidence="3" id="KW-0539">Nucleus</keyword>
<reference evidence="6" key="1">
    <citation type="submission" date="2022-03" db="EMBL/GenBank/DDBJ databases">
        <authorList>
            <person name="Sayadi A."/>
        </authorList>
    </citation>
    <scope>NUCLEOTIDE SEQUENCE</scope>
</reference>
<feature type="compositionally biased region" description="Acidic residues" evidence="4">
    <location>
        <begin position="65"/>
        <end position="77"/>
    </location>
</feature>
<dbReference type="InterPro" id="IPR045831">
    <property type="entry name" value="LIN9_C"/>
</dbReference>
<dbReference type="AlphaFoldDB" id="A0A9P0LQL7"/>
<evidence type="ECO:0000256" key="2">
    <source>
        <dbReference type="ARBA" id="ARBA00006732"/>
    </source>
</evidence>
<evidence type="ECO:0000313" key="6">
    <source>
        <dbReference type="EMBL" id="CAH1996305.1"/>
    </source>
</evidence>
<comment type="similarity">
    <text evidence="2">Belongs to the lin-9 family.</text>
</comment>
<evidence type="ECO:0000256" key="1">
    <source>
        <dbReference type="ARBA" id="ARBA00004123"/>
    </source>
</evidence>
<keyword evidence="7" id="KW-1185">Reference proteome</keyword>
<dbReference type="InterPro" id="IPR010561">
    <property type="entry name" value="LIN-9/ALY1"/>
</dbReference>
<organism evidence="6 7">
    <name type="scientific">Acanthoscelides obtectus</name>
    <name type="common">Bean weevil</name>
    <name type="synonym">Bruchus obtectus</name>
    <dbReference type="NCBI Taxonomy" id="200917"/>
    <lineage>
        <taxon>Eukaryota</taxon>
        <taxon>Metazoa</taxon>
        <taxon>Ecdysozoa</taxon>
        <taxon>Arthropoda</taxon>
        <taxon>Hexapoda</taxon>
        <taxon>Insecta</taxon>
        <taxon>Pterygota</taxon>
        <taxon>Neoptera</taxon>
        <taxon>Endopterygota</taxon>
        <taxon>Coleoptera</taxon>
        <taxon>Polyphaga</taxon>
        <taxon>Cucujiformia</taxon>
        <taxon>Chrysomeloidea</taxon>
        <taxon>Chrysomelidae</taxon>
        <taxon>Bruchinae</taxon>
        <taxon>Bruchini</taxon>
        <taxon>Acanthoscelides</taxon>
    </lineage>
</organism>
<feature type="compositionally biased region" description="Basic and acidic residues" evidence="4">
    <location>
        <begin position="158"/>
        <end position="182"/>
    </location>
</feature>
<dbReference type="GO" id="GO:0005654">
    <property type="term" value="C:nucleoplasm"/>
    <property type="evidence" value="ECO:0007669"/>
    <property type="project" value="TreeGrafter"/>
</dbReference>
<dbReference type="GO" id="GO:0051726">
    <property type="term" value="P:regulation of cell cycle"/>
    <property type="evidence" value="ECO:0007669"/>
    <property type="project" value="TreeGrafter"/>
</dbReference>
<accession>A0A9P0LQL7</accession>
<dbReference type="Pfam" id="PF06584">
    <property type="entry name" value="DIRP"/>
    <property type="match status" value="1"/>
</dbReference>
<dbReference type="GO" id="GO:0017053">
    <property type="term" value="C:transcription repressor complex"/>
    <property type="evidence" value="ECO:0007669"/>
    <property type="project" value="InterPro"/>
</dbReference>
<dbReference type="GO" id="GO:0006357">
    <property type="term" value="P:regulation of transcription by RNA polymerase II"/>
    <property type="evidence" value="ECO:0007669"/>
    <property type="project" value="TreeGrafter"/>
</dbReference>
<feature type="compositionally biased region" description="Basic residues" evidence="4">
    <location>
        <begin position="132"/>
        <end position="151"/>
    </location>
</feature>
<comment type="caution">
    <text evidence="6">The sequence shown here is derived from an EMBL/GenBank/DDBJ whole genome shotgun (WGS) entry which is preliminary data.</text>
</comment>
<dbReference type="OrthoDB" id="2339771at2759"/>
<dbReference type="PANTHER" id="PTHR21689">
    <property type="entry name" value="LIN-9"/>
    <property type="match status" value="1"/>
</dbReference>
<gene>
    <name evidence="6" type="ORF">ACAOBT_LOCUS23148</name>
</gene>
<dbReference type="GO" id="GO:0006351">
    <property type="term" value="P:DNA-templated transcription"/>
    <property type="evidence" value="ECO:0007669"/>
    <property type="project" value="InterPro"/>
</dbReference>
<comment type="subcellular location">
    <subcellularLocation>
        <location evidence="1">Nucleus</location>
    </subcellularLocation>
</comment>
<dbReference type="Pfam" id="PF19438">
    <property type="entry name" value="LIN9_C"/>
    <property type="match status" value="1"/>
</dbReference>
<dbReference type="Proteomes" id="UP001152888">
    <property type="component" value="Unassembled WGS sequence"/>
</dbReference>
<name>A0A9P0LQL7_ACAOB</name>
<feature type="region of interest" description="Disordered" evidence="4">
    <location>
        <begin position="1"/>
        <end position="104"/>
    </location>
</feature>
<evidence type="ECO:0000256" key="3">
    <source>
        <dbReference type="ARBA" id="ARBA00023242"/>
    </source>
</evidence>
<dbReference type="SMART" id="SM01135">
    <property type="entry name" value="DIRP"/>
    <property type="match status" value="1"/>
</dbReference>
<feature type="compositionally biased region" description="Basic and acidic residues" evidence="4">
    <location>
        <begin position="50"/>
        <end position="64"/>
    </location>
</feature>
<dbReference type="EMBL" id="CAKOFQ010007256">
    <property type="protein sequence ID" value="CAH1996305.1"/>
    <property type="molecule type" value="Genomic_DNA"/>
</dbReference>
<dbReference type="InterPro" id="IPR033471">
    <property type="entry name" value="DIRP"/>
</dbReference>
<evidence type="ECO:0000256" key="4">
    <source>
        <dbReference type="SAM" id="MobiDB-lite"/>
    </source>
</evidence>
<feature type="compositionally biased region" description="Low complexity" evidence="4">
    <location>
        <begin position="35"/>
        <end position="48"/>
    </location>
</feature>
<feature type="domain" description="DIRP" evidence="5">
    <location>
        <begin position="224"/>
        <end position="329"/>
    </location>
</feature>
<dbReference type="PANTHER" id="PTHR21689:SF2">
    <property type="entry name" value="PROTEIN LIN-9 HOMOLOG"/>
    <property type="match status" value="1"/>
</dbReference>
<dbReference type="GO" id="GO:0003677">
    <property type="term" value="F:DNA binding"/>
    <property type="evidence" value="ECO:0007669"/>
    <property type="project" value="TreeGrafter"/>
</dbReference>
<evidence type="ECO:0000259" key="5">
    <source>
        <dbReference type="SMART" id="SM01135"/>
    </source>
</evidence>
<protein>
    <recommendedName>
        <fullName evidence="5">DIRP domain-containing protein</fullName>
    </recommendedName>
</protein>
<feature type="region of interest" description="Disordered" evidence="4">
    <location>
        <begin position="129"/>
        <end position="197"/>
    </location>
</feature>
<sequence>MADQLETESAEALLEFKNGCRMTSDPEPAIEKPSEPTTTEETPENQTPSDEDHQQKEITIKQEVADDEEDMDIDEDLTTLGPAALGLQRVGSQPPPKPTPTQPVQVLNARGMPARIRKKNRLFFDDDIVNTPHHRVPNTKKQRSTPSKKSKLLTPVKIKTEKPDIIRYTPKKKEPRDSRDGKVTPPPLNPINSPDQKIGQKIGRRLRNLLKLPKAHKWVCYEWFYSNIDRCLFEGENDFTICLRESFPELKAKELTRTEWTKIRRMMGKPRRCSQAFFNEERLELEKKRKKIRALQQRKATDMSSFKDLPPEVPMQLVIGTKVTARLRKPQDGLFTGSIDGVDTSNNTYRITFERHGLGTHSVPDYEVLSNELPETISITSFQMKYRPRNGLSPYSPDVKSPVNNSMKLRKDPLMSGSMLNKPVLLPLAGEGKIGGFPTKLLEKMVLVTKILNIKKKKIYQLKDLNTEAEQIHFSEQEIPEEFERRYASVLVDLEKLNFDLQMYLDEMQIYCQEIAPESSVAAMLAPSHLREKCREEASEIVNKHNSVIAFDKGPCENDSILDLITDLTALLLQLKSLSDSEQNTYELQVLRGTIENIKRKLSPINQQVFQSNVEVHIKQIEVGLGAPSNVDKLVIGSLAKIA</sequence>
<proteinExistence type="inferred from homology"/>